<dbReference type="GO" id="GO:0006950">
    <property type="term" value="P:response to stress"/>
    <property type="evidence" value="ECO:0007669"/>
    <property type="project" value="TreeGrafter"/>
</dbReference>
<reference evidence="2 3" key="1">
    <citation type="submission" date="2020-04" db="EMBL/GenBank/DDBJ databases">
        <authorList>
            <person name="Depoorter E."/>
        </authorList>
    </citation>
    <scope>NUCLEOTIDE SEQUENCE [LARGE SCALE GENOMIC DNA]</scope>
    <source>
        <strain evidence="2 3">BCC0217</strain>
    </source>
</reference>
<dbReference type="EMBL" id="CABWIL020000002">
    <property type="protein sequence ID" value="CAB3961105.1"/>
    <property type="molecule type" value="Genomic_DNA"/>
</dbReference>
<evidence type="ECO:0000259" key="1">
    <source>
        <dbReference type="PROSITE" id="PS50995"/>
    </source>
</evidence>
<feature type="domain" description="HTH marR-type" evidence="1">
    <location>
        <begin position="1"/>
        <end position="138"/>
    </location>
</feature>
<dbReference type="PROSITE" id="PS50995">
    <property type="entry name" value="HTH_MARR_2"/>
    <property type="match status" value="1"/>
</dbReference>
<dbReference type="Pfam" id="PF12802">
    <property type="entry name" value="MarR_2"/>
    <property type="match status" value="1"/>
</dbReference>
<evidence type="ECO:0000313" key="3">
    <source>
        <dbReference type="Proteomes" id="UP000494301"/>
    </source>
</evidence>
<dbReference type="InterPro" id="IPR000835">
    <property type="entry name" value="HTH_MarR-typ"/>
</dbReference>
<dbReference type="AlphaFoldDB" id="A0A6J5IN45"/>
<evidence type="ECO:0000313" key="2">
    <source>
        <dbReference type="EMBL" id="CAB3961105.1"/>
    </source>
</evidence>
<dbReference type="Gene3D" id="1.10.10.10">
    <property type="entry name" value="Winged helix-like DNA-binding domain superfamily/Winged helix DNA-binding domain"/>
    <property type="match status" value="1"/>
</dbReference>
<dbReference type="PANTHER" id="PTHR33164">
    <property type="entry name" value="TRANSCRIPTIONAL REGULATOR, MARR FAMILY"/>
    <property type="match status" value="1"/>
</dbReference>
<dbReference type="GO" id="GO:0003700">
    <property type="term" value="F:DNA-binding transcription factor activity"/>
    <property type="evidence" value="ECO:0007669"/>
    <property type="project" value="InterPro"/>
</dbReference>
<name>A0A6J5IN45_9BURK</name>
<accession>A0A6J5IN45</accession>
<dbReference type="InterPro" id="IPR039422">
    <property type="entry name" value="MarR/SlyA-like"/>
</dbReference>
<dbReference type="SUPFAM" id="SSF46785">
    <property type="entry name" value="Winged helix' DNA-binding domain"/>
    <property type="match status" value="1"/>
</dbReference>
<dbReference type="InterPro" id="IPR036388">
    <property type="entry name" value="WH-like_DNA-bd_sf"/>
</dbReference>
<proteinExistence type="predicted"/>
<organism evidence="2 3">
    <name type="scientific">Burkholderia aenigmatica</name>
    <dbReference type="NCBI Taxonomy" id="2015348"/>
    <lineage>
        <taxon>Bacteria</taxon>
        <taxon>Pseudomonadati</taxon>
        <taxon>Pseudomonadota</taxon>
        <taxon>Betaproteobacteria</taxon>
        <taxon>Burkholderiales</taxon>
        <taxon>Burkholderiaceae</taxon>
        <taxon>Burkholderia</taxon>
        <taxon>Burkholderia cepacia complex</taxon>
    </lineage>
</organism>
<dbReference type="PANTHER" id="PTHR33164:SF43">
    <property type="entry name" value="HTH-TYPE TRANSCRIPTIONAL REPRESSOR YETL"/>
    <property type="match status" value="1"/>
</dbReference>
<gene>
    <name evidence="2" type="ORF">BLA3211_00844</name>
</gene>
<dbReference type="Proteomes" id="UP000494301">
    <property type="component" value="Unassembled WGS sequence"/>
</dbReference>
<protein>
    <submittedName>
        <fullName evidence="2">Transcriptional regulatory protein</fullName>
    </submittedName>
</protein>
<dbReference type="SMART" id="SM00347">
    <property type="entry name" value="HTH_MARR"/>
    <property type="match status" value="1"/>
</dbReference>
<dbReference type="PRINTS" id="PR00598">
    <property type="entry name" value="HTHMARR"/>
</dbReference>
<dbReference type="InterPro" id="IPR036390">
    <property type="entry name" value="WH_DNA-bd_sf"/>
</dbReference>
<dbReference type="RefSeq" id="WP_175219883.1">
    <property type="nucleotide sequence ID" value="NZ_CABWIL020000002.1"/>
</dbReference>
<sequence length="147" mass="16072">MSGRGLSIAHLLSVAESVQSRCVDRHVERVLGVTTSQASLLHVLDCGKLLTVGELSDTCGIASSAVTRLVDRLAALYLVTRMQNEDDRRIVHVSLTCDGRRIAAAWRDVQSEIQRGWRAFANDDELRMMGNLLSRMLVNAAPRDAGG</sequence>